<name>E4T055_PALPW</name>
<keyword evidence="2" id="KW-1185">Reference proteome</keyword>
<gene>
    <name evidence="1" type="ordered locus">Palpr_0083</name>
</gene>
<dbReference type="KEGG" id="ppn:Palpr_0083"/>
<evidence type="ECO:0000313" key="2">
    <source>
        <dbReference type="Proteomes" id="UP000008718"/>
    </source>
</evidence>
<sequence length="79" mass="9376">MNLIKNLTYVEKLHELIVQQKTGSPKELAEKLGINRAKLYVLIDELNALNMHVQYSRKYQTFYYQRDENEVITNNISMN</sequence>
<dbReference type="HOGENOM" id="CLU_159986_0_0_10"/>
<protein>
    <recommendedName>
        <fullName evidence="3">Helix-turn-helix type 11 domain-containing protein</fullName>
    </recommendedName>
</protein>
<dbReference type="AlphaFoldDB" id="E4T055"/>
<dbReference type="EMBL" id="CP002345">
    <property type="protein sequence ID" value="ADQ78245.1"/>
    <property type="molecule type" value="Genomic_DNA"/>
</dbReference>
<dbReference type="eggNOG" id="COG2378">
    <property type="taxonomic scope" value="Bacteria"/>
</dbReference>
<dbReference type="RefSeq" id="WP_013443614.1">
    <property type="nucleotide sequence ID" value="NC_014734.1"/>
</dbReference>
<organism evidence="1 2">
    <name type="scientific">Paludibacter propionicigenes (strain DSM 17365 / JCM 13257 / WB4)</name>
    <dbReference type="NCBI Taxonomy" id="694427"/>
    <lineage>
        <taxon>Bacteria</taxon>
        <taxon>Pseudomonadati</taxon>
        <taxon>Bacteroidota</taxon>
        <taxon>Bacteroidia</taxon>
        <taxon>Bacteroidales</taxon>
        <taxon>Paludibacteraceae</taxon>
        <taxon>Paludibacter</taxon>
    </lineage>
</organism>
<evidence type="ECO:0008006" key="3">
    <source>
        <dbReference type="Google" id="ProtNLM"/>
    </source>
</evidence>
<dbReference type="Proteomes" id="UP000008718">
    <property type="component" value="Chromosome"/>
</dbReference>
<accession>E4T055</accession>
<proteinExistence type="predicted"/>
<dbReference type="OrthoDB" id="1163801at2"/>
<dbReference type="STRING" id="694427.Palpr_0083"/>
<reference key="1">
    <citation type="submission" date="2010-11" db="EMBL/GenBank/DDBJ databases">
        <title>The complete genome of Paludibacter propionicigenes DSM 17365.</title>
        <authorList>
            <consortium name="US DOE Joint Genome Institute (JGI-PGF)"/>
            <person name="Lucas S."/>
            <person name="Copeland A."/>
            <person name="Lapidus A."/>
            <person name="Bruce D."/>
            <person name="Goodwin L."/>
            <person name="Pitluck S."/>
            <person name="Kyrpides N."/>
            <person name="Mavromatis K."/>
            <person name="Ivanova N."/>
            <person name="Munk A.C."/>
            <person name="Brettin T."/>
            <person name="Detter J.C."/>
            <person name="Han C."/>
            <person name="Tapia R."/>
            <person name="Land M."/>
            <person name="Hauser L."/>
            <person name="Markowitz V."/>
            <person name="Cheng J.-F."/>
            <person name="Hugenholtz P."/>
            <person name="Woyke T."/>
            <person name="Wu D."/>
            <person name="Gronow S."/>
            <person name="Wellnitz S."/>
            <person name="Brambilla E."/>
            <person name="Klenk H.-P."/>
            <person name="Eisen J.A."/>
        </authorList>
    </citation>
    <scope>NUCLEOTIDE SEQUENCE</scope>
    <source>
        <strain>WB4</strain>
    </source>
</reference>
<evidence type="ECO:0000313" key="1">
    <source>
        <dbReference type="EMBL" id="ADQ78245.1"/>
    </source>
</evidence>
<reference evidence="1 2" key="2">
    <citation type="journal article" date="2011" name="Stand. Genomic Sci.">
        <title>Complete genome sequence of Paludibacter propionicigenes type strain (WB4).</title>
        <authorList>
            <person name="Gronow S."/>
            <person name="Munk C."/>
            <person name="Lapidus A."/>
            <person name="Nolan M."/>
            <person name="Lucas S."/>
            <person name="Hammon N."/>
            <person name="Deshpande S."/>
            <person name="Cheng J.F."/>
            <person name="Tapia R."/>
            <person name="Han C."/>
            <person name="Goodwin L."/>
            <person name="Pitluck S."/>
            <person name="Liolios K."/>
            <person name="Ivanova N."/>
            <person name="Mavromatis K."/>
            <person name="Mikhailova N."/>
            <person name="Pati A."/>
            <person name="Chen A."/>
            <person name="Palaniappan K."/>
            <person name="Land M."/>
            <person name="Hauser L."/>
            <person name="Chang Y.J."/>
            <person name="Jeffries C.D."/>
            <person name="Brambilla E."/>
            <person name="Rohde M."/>
            <person name="Goker M."/>
            <person name="Detter J.C."/>
            <person name="Woyke T."/>
            <person name="Bristow J."/>
            <person name="Eisen J.A."/>
            <person name="Markowitz V."/>
            <person name="Hugenholtz P."/>
            <person name="Kyrpides N.C."/>
            <person name="Klenk H.P."/>
        </authorList>
    </citation>
    <scope>NUCLEOTIDE SEQUENCE [LARGE SCALE GENOMIC DNA]</scope>
    <source>
        <strain evidence="2">DSM 17365 / JCM 13257 / WB4</strain>
    </source>
</reference>